<evidence type="ECO:0000256" key="1">
    <source>
        <dbReference type="ARBA" id="ARBA00010790"/>
    </source>
</evidence>
<dbReference type="SUPFAM" id="SSF54373">
    <property type="entry name" value="FAD-linked reductases, C-terminal domain"/>
    <property type="match status" value="1"/>
</dbReference>
<comment type="caution">
    <text evidence="6">The sequence shown here is derived from an EMBL/GenBank/DDBJ whole genome shotgun (WGS) entry which is preliminary data.</text>
</comment>
<dbReference type="Pfam" id="PF05199">
    <property type="entry name" value="GMC_oxred_C"/>
    <property type="match status" value="1"/>
</dbReference>
<dbReference type="InterPro" id="IPR036188">
    <property type="entry name" value="FAD/NAD-bd_sf"/>
</dbReference>
<accession>A0A9P4LUC8</accession>
<feature type="domain" description="Glucose-methanol-choline oxidoreductase N-terminal" evidence="4">
    <location>
        <begin position="47"/>
        <end position="366"/>
    </location>
</feature>
<dbReference type="PIRSF" id="PIRSF000137">
    <property type="entry name" value="Alcohol_oxidase"/>
    <property type="match status" value="1"/>
</dbReference>
<dbReference type="Proteomes" id="UP000799776">
    <property type="component" value="Unassembled WGS sequence"/>
</dbReference>
<organism evidence="6 7">
    <name type="scientific">Saccharata proteae CBS 121410</name>
    <dbReference type="NCBI Taxonomy" id="1314787"/>
    <lineage>
        <taxon>Eukaryota</taxon>
        <taxon>Fungi</taxon>
        <taxon>Dikarya</taxon>
        <taxon>Ascomycota</taxon>
        <taxon>Pezizomycotina</taxon>
        <taxon>Dothideomycetes</taxon>
        <taxon>Dothideomycetes incertae sedis</taxon>
        <taxon>Botryosphaeriales</taxon>
        <taxon>Saccharataceae</taxon>
        <taxon>Saccharata</taxon>
    </lineage>
</organism>
<evidence type="ECO:0000259" key="4">
    <source>
        <dbReference type="Pfam" id="PF00732"/>
    </source>
</evidence>
<feature type="active site" description="Proton donor" evidence="2">
    <location>
        <position position="560"/>
    </location>
</feature>
<dbReference type="PANTHER" id="PTHR11552:SF228">
    <property type="entry name" value="GLUCOSE-METHANOL-CHOLINE OXIDOREDUCTASE N-TERMINAL DOMAIN-CONTAINING PROTEIN"/>
    <property type="match status" value="1"/>
</dbReference>
<keyword evidence="7" id="KW-1185">Reference proteome</keyword>
<evidence type="ECO:0000256" key="2">
    <source>
        <dbReference type="PIRSR" id="PIRSR000137-1"/>
    </source>
</evidence>
<evidence type="ECO:0000256" key="3">
    <source>
        <dbReference type="SAM" id="SignalP"/>
    </source>
</evidence>
<feature type="active site" description="Proton acceptor" evidence="2">
    <location>
        <position position="604"/>
    </location>
</feature>
<gene>
    <name evidence="6" type="ORF">K490DRAFT_48445</name>
</gene>
<dbReference type="SUPFAM" id="SSF51905">
    <property type="entry name" value="FAD/NAD(P)-binding domain"/>
    <property type="match status" value="1"/>
</dbReference>
<name>A0A9P4LUC8_9PEZI</name>
<dbReference type="AlphaFoldDB" id="A0A9P4LUC8"/>
<feature type="domain" description="Glucose-methanol-choline oxidoreductase C-terminal" evidence="5">
    <location>
        <begin position="477"/>
        <end position="613"/>
    </location>
</feature>
<dbReference type="PANTHER" id="PTHR11552">
    <property type="entry name" value="GLUCOSE-METHANOL-CHOLINE GMC OXIDOREDUCTASE"/>
    <property type="match status" value="1"/>
</dbReference>
<dbReference type="InterPro" id="IPR007867">
    <property type="entry name" value="GMC_OxRtase_C"/>
</dbReference>
<dbReference type="GO" id="GO:0050660">
    <property type="term" value="F:flavin adenine dinucleotide binding"/>
    <property type="evidence" value="ECO:0007669"/>
    <property type="project" value="InterPro"/>
</dbReference>
<evidence type="ECO:0000313" key="7">
    <source>
        <dbReference type="Proteomes" id="UP000799776"/>
    </source>
</evidence>
<feature type="signal peptide" evidence="3">
    <location>
        <begin position="1"/>
        <end position="19"/>
    </location>
</feature>
<proteinExistence type="inferred from homology"/>
<protein>
    <submittedName>
        <fullName evidence="6">GMC oxidoreductase</fullName>
    </submittedName>
</protein>
<keyword evidence="3" id="KW-0732">Signal</keyword>
<reference evidence="6" key="1">
    <citation type="journal article" date="2020" name="Stud. Mycol.">
        <title>101 Dothideomycetes genomes: a test case for predicting lifestyles and emergence of pathogens.</title>
        <authorList>
            <person name="Haridas S."/>
            <person name="Albert R."/>
            <person name="Binder M."/>
            <person name="Bloem J."/>
            <person name="Labutti K."/>
            <person name="Salamov A."/>
            <person name="Andreopoulos B."/>
            <person name="Baker S."/>
            <person name="Barry K."/>
            <person name="Bills G."/>
            <person name="Bluhm B."/>
            <person name="Cannon C."/>
            <person name="Castanera R."/>
            <person name="Culley D."/>
            <person name="Daum C."/>
            <person name="Ezra D."/>
            <person name="Gonzalez J."/>
            <person name="Henrissat B."/>
            <person name="Kuo A."/>
            <person name="Liang C."/>
            <person name="Lipzen A."/>
            <person name="Lutzoni F."/>
            <person name="Magnuson J."/>
            <person name="Mondo S."/>
            <person name="Nolan M."/>
            <person name="Ohm R."/>
            <person name="Pangilinan J."/>
            <person name="Park H.-J."/>
            <person name="Ramirez L."/>
            <person name="Alfaro M."/>
            <person name="Sun H."/>
            <person name="Tritt A."/>
            <person name="Yoshinaga Y."/>
            <person name="Zwiers L.-H."/>
            <person name="Turgeon B."/>
            <person name="Goodwin S."/>
            <person name="Spatafora J."/>
            <person name="Crous P."/>
            <person name="Grigoriev I."/>
        </authorList>
    </citation>
    <scope>NUCLEOTIDE SEQUENCE</scope>
    <source>
        <strain evidence="6">CBS 121410</strain>
    </source>
</reference>
<dbReference type="InterPro" id="IPR012132">
    <property type="entry name" value="GMC_OxRdtase"/>
</dbReference>
<dbReference type="EMBL" id="ML978738">
    <property type="protein sequence ID" value="KAF2084722.1"/>
    <property type="molecule type" value="Genomic_DNA"/>
</dbReference>
<evidence type="ECO:0000313" key="6">
    <source>
        <dbReference type="EMBL" id="KAF2084722.1"/>
    </source>
</evidence>
<feature type="chain" id="PRO_5040217297" evidence="3">
    <location>
        <begin position="20"/>
        <end position="627"/>
    </location>
</feature>
<dbReference type="GO" id="GO:0016614">
    <property type="term" value="F:oxidoreductase activity, acting on CH-OH group of donors"/>
    <property type="evidence" value="ECO:0007669"/>
    <property type="project" value="InterPro"/>
</dbReference>
<evidence type="ECO:0000259" key="5">
    <source>
        <dbReference type="Pfam" id="PF05199"/>
    </source>
</evidence>
<dbReference type="InterPro" id="IPR000172">
    <property type="entry name" value="GMC_OxRdtase_N"/>
</dbReference>
<sequence length="627" mass="68054">MLTLLPLLLSAFLTPAISAAPTTHEHRLRARQLLGSHFGIPGIDETYDYVVVGGGTAGLTIAYRLAEDGSNSVAVVEAGNFYEITNGNLSQIPGNDIWWTGTDLNDTNPLVDWGYHTTPQPGANGRKLHYARGKCLGGSSARNYMAYHRGTKQSYQLWADTVGDQAYAYENFVPFFEKSVNFTPPDTELRAPNATVQYNPDVFSPTGGPLHVGYPHYGQPWSSWSKLGLNEIGIPTVQDFNSGELLGVQYSTATLNPDDSTRSSSESSFLQTALKSGRTNLQVYVDAMAKRILFDDNKRATGVEIDSAGAKATLSASKEVVVSGGVFGSPQLLMVSGVGPEETLSKLDIPIIAALPGVGQNMWDHIFQTMNYRVNVNTASSVAPNRGALSAQFNNGTGTGILTNPGGDLLGWEKLPSQYRSTFSNGTEAALADFPADWPEIEYLPLAAYTGYNRNYITNQPTDGYQYTSMDNAIITPLSRGTVTIVSNDTRTPPLIDPNYLDHPADRDLAIAAFKRTRQFFATPSIQSIVIGDEYLPGPSVQTDEEILDFIREQLVMLYHGSCTCKMGKEGDAMAVVDSKARVFGVEGLRVVDASSMPFLVPGHPMATIYALAEKIAHDMLTDGYEY</sequence>
<dbReference type="GO" id="GO:0044550">
    <property type="term" value="P:secondary metabolite biosynthetic process"/>
    <property type="evidence" value="ECO:0007669"/>
    <property type="project" value="TreeGrafter"/>
</dbReference>
<comment type="similarity">
    <text evidence="1">Belongs to the GMC oxidoreductase family.</text>
</comment>
<dbReference type="Gene3D" id="3.30.560.10">
    <property type="entry name" value="Glucose Oxidase, domain 3"/>
    <property type="match status" value="1"/>
</dbReference>
<dbReference type="Gene3D" id="3.50.50.60">
    <property type="entry name" value="FAD/NAD(P)-binding domain"/>
    <property type="match status" value="1"/>
</dbReference>
<dbReference type="OrthoDB" id="269227at2759"/>
<dbReference type="Pfam" id="PF00732">
    <property type="entry name" value="GMC_oxred_N"/>
    <property type="match status" value="1"/>
</dbReference>